<comment type="similarity">
    <text evidence="3 9">Belongs to the TrpC family.</text>
</comment>
<dbReference type="GO" id="GO:0000162">
    <property type="term" value="P:L-tryptophan biosynthetic process"/>
    <property type="evidence" value="ECO:0007669"/>
    <property type="project" value="UniProtKB-UniRule"/>
</dbReference>
<dbReference type="EMBL" id="AP014924">
    <property type="protein sequence ID" value="BAS27587.1"/>
    <property type="molecule type" value="Genomic_DNA"/>
</dbReference>
<evidence type="ECO:0000256" key="4">
    <source>
        <dbReference type="ARBA" id="ARBA00022605"/>
    </source>
</evidence>
<dbReference type="PROSITE" id="PS00614">
    <property type="entry name" value="IGPS"/>
    <property type="match status" value="1"/>
</dbReference>
<proteinExistence type="inferred from homology"/>
<keyword evidence="5 9" id="KW-0210">Decarboxylase</keyword>
<evidence type="ECO:0000313" key="12">
    <source>
        <dbReference type="Proteomes" id="UP000065807"/>
    </source>
</evidence>
<keyword evidence="12" id="KW-1185">Reference proteome</keyword>
<comment type="catalytic activity">
    <reaction evidence="1 9">
        <text>1-(2-carboxyphenylamino)-1-deoxy-D-ribulose 5-phosphate + H(+) = (1S,2R)-1-C-(indol-3-yl)glycerol 3-phosphate + CO2 + H2O</text>
        <dbReference type="Rhea" id="RHEA:23476"/>
        <dbReference type="ChEBI" id="CHEBI:15377"/>
        <dbReference type="ChEBI" id="CHEBI:15378"/>
        <dbReference type="ChEBI" id="CHEBI:16526"/>
        <dbReference type="ChEBI" id="CHEBI:58613"/>
        <dbReference type="ChEBI" id="CHEBI:58866"/>
        <dbReference type="EC" id="4.1.1.48"/>
    </reaction>
</comment>
<dbReference type="InterPro" id="IPR013798">
    <property type="entry name" value="Indole-3-glycerol_P_synth_dom"/>
</dbReference>
<reference evidence="12" key="2">
    <citation type="journal article" date="2016" name="Int. J. Syst. Evol. Microbiol.">
        <title>Complete genome sequence and cell structure of Limnochorda pilosa, a Gram-negative spore-former within the phylum Firmicutes.</title>
        <authorList>
            <person name="Watanabe M."/>
            <person name="Kojima H."/>
            <person name="Fukui M."/>
        </authorList>
    </citation>
    <scope>NUCLEOTIDE SEQUENCE [LARGE SCALE GENOMIC DNA]</scope>
    <source>
        <strain evidence="12">HC45</strain>
    </source>
</reference>
<dbReference type="PANTHER" id="PTHR22854">
    <property type="entry name" value="TRYPTOPHAN BIOSYNTHESIS PROTEIN"/>
    <property type="match status" value="1"/>
</dbReference>
<dbReference type="PATRIC" id="fig|1555112.3.peg.1775"/>
<dbReference type="InterPro" id="IPR011060">
    <property type="entry name" value="RibuloseP-bd_barrel"/>
</dbReference>
<dbReference type="InterPro" id="IPR001468">
    <property type="entry name" value="Indole-3-GlycerolPSynthase_CS"/>
</dbReference>
<dbReference type="NCBIfam" id="NF001377">
    <property type="entry name" value="PRK00278.2-4"/>
    <property type="match status" value="1"/>
</dbReference>
<evidence type="ECO:0000256" key="5">
    <source>
        <dbReference type="ARBA" id="ARBA00022793"/>
    </source>
</evidence>
<dbReference type="STRING" id="1555112.LIP_1741"/>
<evidence type="ECO:0000256" key="3">
    <source>
        <dbReference type="ARBA" id="ARBA00008737"/>
    </source>
</evidence>
<gene>
    <name evidence="9" type="primary">trpC</name>
    <name evidence="11" type="ORF">LIP_1741</name>
</gene>
<dbReference type="Pfam" id="PF00218">
    <property type="entry name" value="IGPS"/>
    <property type="match status" value="1"/>
</dbReference>
<keyword evidence="6 9" id="KW-0822">Tryptophan biosynthesis</keyword>
<evidence type="ECO:0000259" key="10">
    <source>
        <dbReference type="Pfam" id="PF00218"/>
    </source>
</evidence>
<comment type="pathway">
    <text evidence="2 9">Amino-acid biosynthesis; L-tryptophan biosynthesis; L-tryptophan from chorismate: step 4/5.</text>
</comment>
<name>A0A0K2SKN5_LIMPI</name>
<dbReference type="EC" id="4.1.1.48" evidence="9"/>
<feature type="domain" description="Indole-3-glycerol phosphate synthase" evidence="10">
    <location>
        <begin position="4"/>
        <end position="250"/>
    </location>
</feature>
<dbReference type="Gene3D" id="3.20.20.70">
    <property type="entry name" value="Aldolase class I"/>
    <property type="match status" value="1"/>
</dbReference>
<keyword evidence="4 9" id="KW-0028">Amino-acid biosynthesis</keyword>
<dbReference type="OrthoDB" id="9804217at2"/>
<evidence type="ECO:0000256" key="9">
    <source>
        <dbReference type="HAMAP-Rule" id="MF_00134"/>
    </source>
</evidence>
<evidence type="ECO:0000256" key="2">
    <source>
        <dbReference type="ARBA" id="ARBA00004696"/>
    </source>
</evidence>
<evidence type="ECO:0000313" key="11">
    <source>
        <dbReference type="EMBL" id="BAS27587.1"/>
    </source>
</evidence>
<protein>
    <recommendedName>
        <fullName evidence="9">Indole-3-glycerol phosphate synthase</fullName>
        <shortName evidence="9">IGPS</shortName>
        <ecNumber evidence="9">4.1.1.48</ecNumber>
    </recommendedName>
</protein>
<dbReference type="UniPathway" id="UPA00035">
    <property type="reaction ID" value="UER00043"/>
</dbReference>
<dbReference type="Proteomes" id="UP000065807">
    <property type="component" value="Chromosome"/>
</dbReference>
<dbReference type="GO" id="GO:0004640">
    <property type="term" value="F:phosphoribosylanthranilate isomerase activity"/>
    <property type="evidence" value="ECO:0007669"/>
    <property type="project" value="TreeGrafter"/>
</dbReference>
<dbReference type="HAMAP" id="MF_00134_B">
    <property type="entry name" value="IGPS_B"/>
    <property type="match status" value="1"/>
</dbReference>
<keyword evidence="7 9" id="KW-0057">Aromatic amino acid biosynthesis</keyword>
<dbReference type="CDD" id="cd00331">
    <property type="entry name" value="IGPS"/>
    <property type="match status" value="1"/>
</dbReference>
<evidence type="ECO:0000256" key="1">
    <source>
        <dbReference type="ARBA" id="ARBA00001633"/>
    </source>
</evidence>
<organism evidence="11 12">
    <name type="scientific">Limnochorda pilosa</name>
    <dbReference type="NCBI Taxonomy" id="1555112"/>
    <lineage>
        <taxon>Bacteria</taxon>
        <taxon>Bacillati</taxon>
        <taxon>Bacillota</taxon>
        <taxon>Limnochordia</taxon>
        <taxon>Limnochordales</taxon>
        <taxon>Limnochordaceae</taxon>
        <taxon>Limnochorda</taxon>
    </lineage>
</organism>
<dbReference type="InterPro" id="IPR013785">
    <property type="entry name" value="Aldolase_TIM"/>
</dbReference>
<sequence length="273" mass="29125">MSFLEQIRREKAQEVVRWQARLPMGRMEALARRSPAPRSLEGALRAAGVPAVIAELKQASPSTGWIRRQADPAALARRYQRAGAAALSVLTDRRHFRGSLARLRAVRAATTLPVLRKDFHLEPYQLVQARAAGADAVLVIVALLSDAALGELLAVTRRLGMEALVEVHREEELGRALAAGARLLGVNNRDLDRLETSLEAGARLLPQVPAPCLAVAESGLRTPADVAAMVRAGARAVLVGEALSRSGEPESLLAAFREVGKDAGEALRAQAGG</sequence>
<dbReference type="FunFam" id="3.20.20.70:FF:000024">
    <property type="entry name" value="Indole-3-glycerol phosphate synthase"/>
    <property type="match status" value="1"/>
</dbReference>
<reference evidence="12" key="1">
    <citation type="submission" date="2015-07" db="EMBL/GenBank/DDBJ databases">
        <title>Complete genome sequence and phylogenetic analysis of Limnochorda pilosa.</title>
        <authorList>
            <person name="Watanabe M."/>
            <person name="Kojima H."/>
            <person name="Fukui M."/>
        </authorList>
    </citation>
    <scope>NUCLEOTIDE SEQUENCE [LARGE SCALE GENOMIC DNA]</scope>
    <source>
        <strain evidence="12">HC45</strain>
    </source>
</reference>
<evidence type="ECO:0000256" key="8">
    <source>
        <dbReference type="ARBA" id="ARBA00023239"/>
    </source>
</evidence>
<evidence type="ECO:0000256" key="7">
    <source>
        <dbReference type="ARBA" id="ARBA00023141"/>
    </source>
</evidence>
<dbReference type="SUPFAM" id="SSF51366">
    <property type="entry name" value="Ribulose-phoshate binding barrel"/>
    <property type="match status" value="1"/>
</dbReference>
<dbReference type="RefSeq" id="WP_068136655.1">
    <property type="nucleotide sequence ID" value="NZ_AP014924.1"/>
</dbReference>
<dbReference type="PANTHER" id="PTHR22854:SF2">
    <property type="entry name" value="INDOLE-3-GLYCEROL-PHOSPHATE SYNTHASE"/>
    <property type="match status" value="1"/>
</dbReference>
<dbReference type="GO" id="GO:0004425">
    <property type="term" value="F:indole-3-glycerol-phosphate synthase activity"/>
    <property type="evidence" value="ECO:0007669"/>
    <property type="project" value="UniProtKB-UniRule"/>
</dbReference>
<keyword evidence="8 9" id="KW-0456">Lyase</keyword>
<dbReference type="AlphaFoldDB" id="A0A0K2SKN5"/>
<accession>A0A0K2SKN5</accession>
<evidence type="ECO:0000256" key="6">
    <source>
        <dbReference type="ARBA" id="ARBA00022822"/>
    </source>
</evidence>
<dbReference type="InterPro" id="IPR045186">
    <property type="entry name" value="Indole-3-glycerol_P_synth"/>
</dbReference>
<dbReference type="KEGG" id="lpil:LIP_1741"/>